<sequence length="368" mass="41729">MFFVFYQRPRSHEAYSPTMQTSSISIFNFSTLAFPEKDRFHAWVRDNHCDCRLRNDSPVAFNAEATGATLGPLIISGRKWLNQGRAPAYEIRRTERLARTDGHDFFRFSLMLRGRLICWSTDQSPTKSAGDLFVVDAAQINECLVEADDTISLLVPRHLLPGRTELLHGHTLSGGMASLLGDHMISLYRNLSNLKQQDIPYIVQSTMQLVTAAVSSAPDVAPEAGNAARDLLLGRIRRYIDGHLLEADLTPDRICRDVGVSRAKLYQLFENDGGVMRQIQRRRLWRAHHTLADPNHARRHIAEIAWSHGFSNEKYFYRLFKAEFGHTPKETLENMLGRSLRLEQGVPHSHQQETNSPAGWTLPFGVPS</sequence>
<dbReference type="PROSITE" id="PS01124">
    <property type="entry name" value="HTH_ARAC_FAMILY_2"/>
    <property type="match status" value="1"/>
</dbReference>
<dbReference type="InterPro" id="IPR035418">
    <property type="entry name" value="AraC-bd_2"/>
</dbReference>
<dbReference type="Gene3D" id="1.10.10.60">
    <property type="entry name" value="Homeodomain-like"/>
    <property type="match status" value="1"/>
</dbReference>
<evidence type="ECO:0000256" key="3">
    <source>
        <dbReference type="ARBA" id="ARBA00023163"/>
    </source>
</evidence>
<dbReference type="GO" id="GO:0043565">
    <property type="term" value="F:sequence-specific DNA binding"/>
    <property type="evidence" value="ECO:0007669"/>
    <property type="project" value="InterPro"/>
</dbReference>
<evidence type="ECO:0000259" key="5">
    <source>
        <dbReference type="PROSITE" id="PS01124"/>
    </source>
</evidence>
<keyword evidence="1" id="KW-0805">Transcription regulation</keyword>
<proteinExistence type="predicted"/>
<dbReference type="InterPro" id="IPR050204">
    <property type="entry name" value="AraC_XylS_family_regulators"/>
</dbReference>
<evidence type="ECO:0000256" key="2">
    <source>
        <dbReference type="ARBA" id="ARBA00023125"/>
    </source>
</evidence>
<name>A0A7W8XSK0_9HYPH</name>
<feature type="region of interest" description="Disordered" evidence="4">
    <location>
        <begin position="345"/>
        <end position="368"/>
    </location>
</feature>
<feature type="domain" description="HTH araC/xylS-type" evidence="5">
    <location>
        <begin position="234"/>
        <end position="334"/>
    </location>
</feature>
<dbReference type="InterPro" id="IPR009057">
    <property type="entry name" value="Homeodomain-like_sf"/>
</dbReference>
<protein>
    <submittedName>
        <fullName evidence="6">AraC-like DNA-binding protein</fullName>
    </submittedName>
</protein>
<dbReference type="InterPro" id="IPR018060">
    <property type="entry name" value="HTH_AraC"/>
</dbReference>
<reference evidence="6 7" key="1">
    <citation type="submission" date="2020-08" db="EMBL/GenBank/DDBJ databases">
        <title>Genomic Encyclopedia of Type Strains, Phase IV (KMG-V): Genome sequencing to study the core and pangenomes of soil and plant-associated prokaryotes.</title>
        <authorList>
            <person name="Whitman W."/>
        </authorList>
    </citation>
    <scope>NUCLEOTIDE SEQUENCE [LARGE SCALE GENOMIC DNA]</scope>
    <source>
        <strain evidence="6 7">SEMIA 4064</strain>
    </source>
</reference>
<evidence type="ECO:0000313" key="6">
    <source>
        <dbReference type="EMBL" id="MBB5574795.1"/>
    </source>
</evidence>
<dbReference type="AlphaFoldDB" id="A0A7W8XSK0"/>
<dbReference type="PANTHER" id="PTHR46796">
    <property type="entry name" value="HTH-TYPE TRANSCRIPTIONAL ACTIVATOR RHAS-RELATED"/>
    <property type="match status" value="1"/>
</dbReference>
<accession>A0A7W8XSK0</accession>
<dbReference type="Proteomes" id="UP000549882">
    <property type="component" value="Unassembled WGS sequence"/>
</dbReference>
<comment type="caution">
    <text evidence="6">The sequence shown here is derived from an EMBL/GenBank/DDBJ whole genome shotgun (WGS) entry which is preliminary data.</text>
</comment>
<dbReference type="SMART" id="SM00342">
    <property type="entry name" value="HTH_ARAC"/>
    <property type="match status" value="1"/>
</dbReference>
<evidence type="ECO:0000256" key="1">
    <source>
        <dbReference type="ARBA" id="ARBA00023015"/>
    </source>
</evidence>
<organism evidence="6 7">
    <name type="scientific">Rhizobium paranaense</name>
    <dbReference type="NCBI Taxonomy" id="1650438"/>
    <lineage>
        <taxon>Bacteria</taxon>
        <taxon>Pseudomonadati</taxon>
        <taxon>Pseudomonadota</taxon>
        <taxon>Alphaproteobacteria</taxon>
        <taxon>Hyphomicrobiales</taxon>
        <taxon>Rhizobiaceae</taxon>
        <taxon>Rhizobium/Agrobacterium group</taxon>
        <taxon>Rhizobium</taxon>
    </lineage>
</organism>
<dbReference type="GO" id="GO:0003700">
    <property type="term" value="F:DNA-binding transcription factor activity"/>
    <property type="evidence" value="ECO:0007669"/>
    <property type="project" value="InterPro"/>
</dbReference>
<keyword evidence="2 6" id="KW-0238">DNA-binding</keyword>
<dbReference type="EMBL" id="JACHBI010000006">
    <property type="protein sequence ID" value="MBB5574795.1"/>
    <property type="molecule type" value="Genomic_DNA"/>
</dbReference>
<evidence type="ECO:0000256" key="4">
    <source>
        <dbReference type="SAM" id="MobiDB-lite"/>
    </source>
</evidence>
<dbReference type="PROSITE" id="PS00041">
    <property type="entry name" value="HTH_ARAC_FAMILY_1"/>
    <property type="match status" value="1"/>
</dbReference>
<keyword evidence="7" id="KW-1185">Reference proteome</keyword>
<dbReference type="SUPFAM" id="SSF46689">
    <property type="entry name" value="Homeodomain-like"/>
    <property type="match status" value="1"/>
</dbReference>
<keyword evidence="3" id="KW-0804">Transcription</keyword>
<dbReference type="Pfam" id="PF12833">
    <property type="entry name" value="HTH_18"/>
    <property type="match status" value="1"/>
</dbReference>
<gene>
    <name evidence="6" type="ORF">GGD50_003424</name>
</gene>
<dbReference type="PANTHER" id="PTHR46796:SF6">
    <property type="entry name" value="ARAC SUBFAMILY"/>
    <property type="match status" value="1"/>
</dbReference>
<dbReference type="RefSeq" id="WP_246451247.1">
    <property type="nucleotide sequence ID" value="NZ_JACHBI010000006.1"/>
</dbReference>
<dbReference type="Pfam" id="PF14525">
    <property type="entry name" value="AraC_binding_2"/>
    <property type="match status" value="1"/>
</dbReference>
<evidence type="ECO:0000313" key="7">
    <source>
        <dbReference type="Proteomes" id="UP000549882"/>
    </source>
</evidence>
<dbReference type="InterPro" id="IPR018062">
    <property type="entry name" value="HTH_AraC-typ_CS"/>
</dbReference>